<dbReference type="PROSITE" id="PS51164">
    <property type="entry name" value="CBM1_2"/>
    <property type="match status" value="1"/>
</dbReference>
<keyword evidence="5" id="KW-1185">Reference proteome</keyword>
<organism evidence="4 5">
    <name type="scientific">Pleurotus eryngii</name>
    <name type="common">Boletus of the steppes</name>
    <dbReference type="NCBI Taxonomy" id="5323"/>
    <lineage>
        <taxon>Eukaryota</taxon>
        <taxon>Fungi</taxon>
        <taxon>Dikarya</taxon>
        <taxon>Basidiomycota</taxon>
        <taxon>Agaricomycotina</taxon>
        <taxon>Agaricomycetes</taxon>
        <taxon>Agaricomycetidae</taxon>
        <taxon>Agaricales</taxon>
        <taxon>Pleurotineae</taxon>
        <taxon>Pleurotaceae</taxon>
        <taxon>Pleurotus</taxon>
    </lineage>
</organism>
<dbReference type="InterPro" id="IPR000254">
    <property type="entry name" value="CBD"/>
</dbReference>
<evidence type="ECO:0000256" key="1">
    <source>
        <dbReference type="ARBA" id="ARBA00022729"/>
    </source>
</evidence>
<dbReference type="GO" id="GO:0005576">
    <property type="term" value="C:extracellular region"/>
    <property type="evidence" value="ECO:0007669"/>
    <property type="project" value="InterPro"/>
</dbReference>
<evidence type="ECO:0000313" key="5">
    <source>
        <dbReference type="Proteomes" id="UP000807025"/>
    </source>
</evidence>
<dbReference type="SMART" id="SM00236">
    <property type="entry name" value="fCBD"/>
    <property type="match status" value="1"/>
</dbReference>
<dbReference type="Pfam" id="PF00734">
    <property type="entry name" value="CBM_1"/>
    <property type="match status" value="1"/>
</dbReference>
<evidence type="ECO:0000256" key="2">
    <source>
        <dbReference type="SAM" id="Phobius"/>
    </source>
</evidence>
<protein>
    <recommendedName>
        <fullName evidence="3">CBM1 domain-containing protein</fullName>
    </recommendedName>
</protein>
<dbReference type="SUPFAM" id="SSF57180">
    <property type="entry name" value="Cellulose-binding domain"/>
    <property type="match status" value="1"/>
</dbReference>
<evidence type="ECO:0000259" key="3">
    <source>
        <dbReference type="PROSITE" id="PS51164"/>
    </source>
</evidence>
<dbReference type="PROSITE" id="PS00562">
    <property type="entry name" value="CBM1_1"/>
    <property type="match status" value="1"/>
</dbReference>
<dbReference type="AlphaFoldDB" id="A0A9P6AAN3"/>
<feature type="transmembrane region" description="Helical" evidence="2">
    <location>
        <begin position="37"/>
        <end position="59"/>
    </location>
</feature>
<gene>
    <name evidence="4" type="ORF">BDN71DRAFT_705917</name>
</gene>
<keyword evidence="2" id="KW-1133">Transmembrane helix</keyword>
<sequence>MIINRHAQSSATTRRLILINDVPRNRRKPTSEITRCLASYIPAPILFALLLAIVLNVAAQSPAWGQCGGIGWSGATTCVCGYACTVSNPYYSQCLPGTGRQPRPLPHRPLTSQLLPSHLRPPLVRQAQQGPKFAPLRTLSSTFTSRIRVRRATCVSHISSPAAVLVGGASMLGPESPSGRFTIGRTTISLNGTDGSKLYLNVDQSSTSWQDLLLGYNAFAVFVLIYIYVYLTIML</sequence>
<accession>A0A9P6AAN3</accession>
<dbReference type="GO" id="GO:0005975">
    <property type="term" value="P:carbohydrate metabolic process"/>
    <property type="evidence" value="ECO:0007669"/>
    <property type="project" value="InterPro"/>
</dbReference>
<evidence type="ECO:0000313" key="4">
    <source>
        <dbReference type="EMBL" id="KAF9501450.1"/>
    </source>
</evidence>
<keyword evidence="2" id="KW-0812">Transmembrane</keyword>
<proteinExistence type="predicted"/>
<dbReference type="EMBL" id="MU154523">
    <property type="protein sequence ID" value="KAF9501450.1"/>
    <property type="molecule type" value="Genomic_DNA"/>
</dbReference>
<reference evidence="4" key="1">
    <citation type="submission" date="2020-11" db="EMBL/GenBank/DDBJ databases">
        <authorList>
            <consortium name="DOE Joint Genome Institute"/>
            <person name="Ahrendt S."/>
            <person name="Riley R."/>
            <person name="Andreopoulos W."/>
            <person name="Labutti K."/>
            <person name="Pangilinan J."/>
            <person name="Ruiz-Duenas F.J."/>
            <person name="Barrasa J.M."/>
            <person name="Sanchez-Garcia M."/>
            <person name="Camarero S."/>
            <person name="Miyauchi S."/>
            <person name="Serrano A."/>
            <person name="Linde D."/>
            <person name="Babiker R."/>
            <person name="Drula E."/>
            <person name="Ayuso-Fernandez I."/>
            <person name="Pacheco R."/>
            <person name="Padilla G."/>
            <person name="Ferreira P."/>
            <person name="Barriuso J."/>
            <person name="Kellner H."/>
            <person name="Castanera R."/>
            <person name="Alfaro M."/>
            <person name="Ramirez L."/>
            <person name="Pisabarro A.G."/>
            <person name="Kuo A."/>
            <person name="Tritt A."/>
            <person name="Lipzen A."/>
            <person name="He G."/>
            <person name="Yan M."/>
            <person name="Ng V."/>
            <person name="Cullen D."/>
            <person name="Martin F."/>
            <person name="Rosso M.-N."/>
            <person name="Henrissat B."/>
            <person name="Hibbett D."/>
            <person name="Martinez A.T."/>
            <person name="Grigoriev I.V."/>
        </authorList>
    </citation>
    <scope>NUCLEOTIDE SEQUENCE</scope>
    <source>
        <strain evidence="4">ATCC 90797</strain>
    </source>
</reference>
<comment type="caution">
    <text evidence="4">The sequence shown here is derived from an EMBL/GenBank/DDBJ whole genome shotgun (WGS) entry which is preliminary data.</text>
</comment>
<dbReference type="GO" id="GO:0030248">
    <property type="term" value="F:cellulose binding"/>
    <property type="evidence" value="ECO:0007669"/>
    <property type="project" value="InterPro"/>
</dbReference>
<dbReference type="Proteomes" id="UP000807025">
    <property type="component" value="Unassembled WGS sequence"/>
</dbReference>
<dbReference type="OrthoDB" id="2119228at2759"/>
<feature type="transmembrane region" description="Helical" evidence="2">
    <location>
        <begin position="213"/>
        <end position="233"/>
    </location>
</feature>
<keyword evidence="1" id="KW-0732">Signal</keyword>
<keyword evidence="2" id="KW-0472">Membrane</keyword>
<feature type="domain" description="CBM1" evidence="3">
    <location>
        <begin position="59"/>
        <end position="95"/>
    </location>
</feature>
<dbReference type="InterPro" id="IPR035971">
    <property type="entry name" value="CBD_sf"/>
</dbReference>
<name>A0A9P6AAN3_PLEER</name>